<feature type="transmembrane region" description="Helical" evidence="1">
    <location>
        <begin position="96"/>
        <end position="117"/>
    </location>
</feature>
<dbReference type="GO" id="GO:0000156">
    <property type="term" value="F:phosphorelay response regulator activity"/>
    <property type="evidence" value="ECO:0007669"/>
    <property type="project" value="InterPro"/>
</dbReference>
<organism evidence="3 4">
    <name type="scientific">Aquimarina algiphila</name>
    <dbReference type="NCBI Taxonomy" id="2047982"/>
    <lineage>
        <taxon>Bacteria</taxon>
        <taxon>Pseudomonadati</taxon>
        <taxon>Bacteroidota</taxon>
        <taxon>Flavobacteriia</taxon>
        <taxon>Flavobacteriales</taxon>
        <taxon>Flavobacteriaceae</taxon>
        <taxon>Aquimarina</taxon>
    </lineage>
</organism>
<evidence type="ECO:0000313" key="4">
    <source>
        <dbReference type="Proteomes" id="UP000318833"/>
    </source>
</evidence>
<name>A0A554VQL2_9FLAO</name>
<dbReference type="Gene3D" id="2.40.50.1020">
    <property type="entry name" value="LytTr DNA-binding domain"/>
    <property type="match status" value="1"/>
</dbReference>
<feature type="transmembrane region" description="Helical" evidence="1">
    <location>
        <begin position="152"/>
        <end position="172"/>
    </location>
</feature>
<dbReference type="InterPro" id="IPR007492">
    <property type="entry name" value="LytTR_DNA-bd_dom"/>
</dbReference>
<reference evidence="3 4" key="1">
    <citation type="submission" date="2019-07" db="EMBL/GenBank/DDBJ databases">
        <title>The draft genome sequence of Aquimarina algiphila M91.</title>
        <authorList>
            <person name="Meng X."/>
        </authorList>
    </citation>
    <scope>NUCLEOTIDE SEQUENCE [LARGE SCALE GENOMIC DNA]</scope>
    <source>
        <strain evidence="3 4">M91</strain>
    </source>
</reference>
<dbReference type="PANTHER" id="PTHR37299">
    <property type="entry name" value="TRANSCRIPTIONAL REGULATOR-RELATED"/>
    <property type="match status" value="1"/>
</dbReference>
<feature type="transmembrane region" description="Helical" evidence="1">
    <location>
        <begin position="60"/>
        <end position="84"/>
    </location>
</feature>
<comment type="caution">
    <text evidence="3">The sequence shown here is derived from an EMBL/GenBank/DDBJ whole genome shotgun (WGS) entry which is preliminary data.</text>
</comment>
<protein>
    <submittedName>
        <fullName evidence="3">LytTR family transcriptional regulator</fullName>
    </submittedName>
</protein>
<dbReference type="SMART" id="SM00850">
    <property type="entry name" value="LytTR"/>
    <property type="match status" value="1"/>
</dbReference>
<dbReference type="PROSITE" id="PS50930">
    <property type="entry name" value="HTH_LYTTR"/>
    <property type="match status" value="1"/>
</dbReference>
<keyword evidence="1" id="KW-0472">Membrane</keyword>
<dbReference type="GO" id="GO:0003677">
    <property type="term" value="F:DNA binding"/>
    <property type="evidence" value="ECO:0007669"/>
    <property type="project" value="InterPro"/>
</dbReference>
<gene>
    <name evidence="3" type="ORF">FOF46_03010</name>
</gene>
<proteinExistence type="predicted"/>
<dbReference type="EMBL" id="VLNR01000004">
    <property type="protein sequence ID" value="TSE10827.1"/>
    <property type="molecule type" value="Genomic_DNA"/>
</dbReference>
<feature type="domain" description="HTH LytTR-type" evidence="2">
    <location>
        <begin position="192"/>
        <end position="295"/>
    </location>
</feature>
<evidence type="ECO:0000313" key="3">
    <source>
        <dbReference type="EMBL" id="TSE10827.1"/>
    </source>
</evidence>
<dbReference type="RefSeq" id="WP_143915415.1">
    <property type="nucleotide sequence ID" value="NZ_CANMIK010000005.1"/>
</dbReference>
<accession>A0A554VQL2</accession>
<dbReference type="OrthoDB" id="1187461at2"/>
<keyword evidence="4" id="KW-1185">Reference proteome</keyword>
<keyword evidence="1" id="KW-0812">Transmembrane</keyword>
<dbReference type="Pfam" id="PF04397">
    <property type="entry name" value="LytTR"/>
    <property type="match status" value="1"/>
</dbReference>
<dbReference type="Proteomes" id="UP000318833">
    <property type="component" value="Unassembled WGS sequence"/>
</dbReference>
<keyword evidence="1" id="KW-1133">Transmembrane helix</keyword>
<feature type="transmembrane region" description="Helical" evidence="1">
    <location>
        <begin position="21"/>
        <end position="40"/>
    </location>
</feature>
<evidence type="ECO:0000259" key="2">
    <source>
        <dbReference type="PROSITE" id="PS50930"/>
    </source>
</evidence>
<evidence type="ECO:0000256" key="1">
    <source>
        <dbReference type="SAM" id="Phobius"/>
    </source>
</evidence>
<sequence>MNQIQEKNITLLYTFIQKGKVIVLVTCITMFFVLSVFYLHPSNINWVSQDNFSITNLLQFIFIDQILIELITTYCIALAIGNYADFFKMNQLKISLSGLVLYGIKFLPLFLIAYFLFSPITTSIRYLYHCYILDRKTIDYFDSYFFLNGKLYLTYLVPIVSSGILLLSINIISTIRKIKLGNAKGGIKDLSLKVRTKQGERLISTKNISYIKKNGRKYIVKSRNEIYEINKNLSTLEKELDKNFIKVNRSTIINLVFFREYSFWENEKYILRMKDGEEFSVTRERLKSIKARIVFYNDNFDIG</sequence>
<dbReference type="PANTHER" id="PTHR37299:SF1">
    <property type="entry name" value="STAGE 0 SPORULATION PROTEIN A HOMOLOG"/>
    <property type="match status" value="1"/>
</dbReference>
<dbReference type="AlphaFoldDB" id="A0A554VQL2"/>
<dbReference type="InterPro" id="IPR046947">
    <property type="entry name" value="LytR-like"/>
</dbReference>